<name>A0ACA9MLD5_9GLOM</name>
<reference evidence="1" key="1">
    <citation type="submission" date="2021-06" db="EMBL/GenBank/DDBJ databases">
        <authorList>
            <person name="Kallberg Y."/>
            <person name="Tangrot J."/>
            <person name="Rosling A."/>
        </authorList>
    </citation>
    <scope>NUCLEOTIDE SEQUENCE</scope>
    <source>
        <strain evidence="1">CL356</strain>
    </source>
</reference>
<dbReference type="EMBL" id="CAJVPT010013730">
    <property type="protein sequence ID" value="CAG8598488.1"/>
    <property type="molecule type" value="Genomic_DNA"/>
</dbReference>
<organism evidence="1 2">
    <name type="scientific">Acaulospora colombiana</name>
    <dbReference type="NCBI Taxonomy" id="27376"/>
    <lineage>
        <taxon>Eukaryota</taxon>
        <taxon>Fungi</taxon>
        <taxon>Fungi incertae sedis</taxon>
        <taxon>Mucoromycota</taxon>
        <taxon>Glomeromycotina</taxon>
        <taxon>Glomeromycetes</taxon>
        <taxon>Diversisporales</taxon>
        <taxon>Acaulosporaceae</taxon>
        <taxon>Acaulospora</taxon>
    </lineage>
</organism>
<evidence type="ECO:0000313" key="1">
    <source>
        <dbReference type="EMBL" id="CAG8598488.1"/>
    </source>
</evidence>
<gene>
    <name evidence="1" type="ORF">ACOLOM_LOCUS6593</name>
</gene>
<feature type="non-terminal residue" evidence="1">
    <location>
        <position position="156"/>
    </location>
</feature>
<accession>A0ACA9MLD5</accession>
<protein>
    <submittedName>
        <fullName evidence="1">16349_t:CDS:1</fullName>
    </submittedName>
</protein>
<proteinExistence type="predicted"/>
<keyword evidence="2" id="KW-1185">Reference proteome</keyword>
<evidence type="ECO:0000313" key="2">
    <source>
        <dbReference type="Proteomes" id="UP000789525"/>
    </source>
</evidence>
<sequence>MSVMQDRESYVPRMGRKRKRLVILQYSIIAVRGNKWQNKPKSMMQIEDSSNDDGIKDDGSPPMSVMQNGKSYVPRMRQKRIRLVILQYNVIAVKSNKCIKDNDSLPMSVMQDVKSQDKPKSMAQTEDLSNNDSTKDNGSLPTSVMQDGKSYMSRMG</sequence>
<comment type="caution">
    <text evidence="1">The sequence shown here is derived from an EMBL/GenBank/DDBJ whole genome shotgun (WGS) entry which is preliminary data.</text>
</comment>
<dbReference type="Proteomes" id="UP000789525">
    <property type="component" value="Unassembled WGS sequence"/>
</dbReference>